<feature type="domain" description="Dynamin N-terminal" evidence="3">
    <location>
        <begin position="301"/>
        <end position="531"/>
    </location>
</feature>
<evidence type="ECO:0000256" key="2">
    <source>
        <dbReference type="SAM" id="MobiDB-lite"/>
    </source>
</evidence>
<reference evidence="5 6" key="1">
    <citation type="journal article" date="2015" name="Genome Biol. Evol.">
        <title>Comparative Genomics of a Bacterivorous Green Alga Reveals Evolutionary Causalities and Consequences of Phago-Mixotrophic Mode of Nutrition.</title>
        <authorList>
            <person name="Burns J.A."/>
            <person name="Paasch A."/>
            <person name="Narechania A."/>
            <person name="Kim E."/>
        </authorList>
    </citation>
    <scope>NUCLEOTIDE SEQUENCE [LARGE SCALE GENOMIC DNA]</scope>
    <source>
        <strain evidence="5 6">PLY_AMNH</strain>
    </source>
</reference>
<evidence type="ECO:0000259" key="4">
    <source>
        <dbReference type="Pfam" id="PF24564"/>
    </source>
</evidence>
<dbReference type="InterPro" id="IPR045063">
    <property type="entry name" value="Dynamin_N"/>
</dbReference>
<accession>A0AAE0EZU6</accession>
<evidence type="ECO:0000256" key="1">
    <source>
        <dbReference type="SAM" id="Coils"/>
    </source>
</evidence>
<dbReference type="PANTHER" id="PTHR36681:SF3">
    <property type="entry name" value="NUCLEAR GTPASE, GERMINAL CENTER-ASSOCIATED, TANDEM DUPLICATE 3"/>
    <property type="match status" value="1"/>
</dbReference>
<dbReference type="SUPFAM" id="SSF52540">
    <property type="entry name" value="P-loop containing nucleoside triphosphate hydrolases"/>
    <property type="match status" value="1"/>
</dbReference>
<dbReference type="Proteomes" id="UP001190700">
    <property type="component" value="Unassembled WGS sequence"/>
</dbReference>
<dbReference type="EMBL" id="LGRX02030973">
    <property type="protein sequence ID" value="KAK3245140.1"/>
    <property type="molecule type" value="Genomic_DNA"/>
</dbReference>
<dbReference type="InterPro" id="IPR027417">
    <property type="entry name" value="P-loop_NTPase"/>
</dbReference>
<feature type="coiled-coil region" evidence="1">
    <location>
        <begin position="596"/>
        <end position="623"/>
    </location>
</feature>
<gene>
    <name evidence="5" type="ORF">CYMTET_45273</name>
</gene>
<keyword evidence="1" id="KW-0175">Coiled coil</keyword>
<evidence type="ECO:0000259" key="3">
    <source>
        <dbReference type="Pfam" id="PF00350"/>
    </source>
</evidence>
<dbReference type="Pfam" id="PF00350">
    <property type="entry name" value="Dynamin_N"/>
    <property type="match status" value="1"/>
</dbReference>
<dbReference type="Gene3D" id="3.40.50.300">
    <property type="entry name" value="P-loop containing nucleotide triphosphate hydrolases"/>
    <property type="match status" value="1"/>
</dbReference>
<proteinExistence type="predicted"/>
<sequence>MAFVLKYSGVLSGIPDFPLESNKRVPIGRDIFSADSSASEDIQKVEAKACFVEFKTDPIAVEVTSLAKRGSIRIFPGDGSVPRYLSRGSSTVLQVGDSLDLVSSTPPETDEEEEESDCFFILIADEPKSEPVVTDLSQVPASRDTVPRSASVKTPFIAEEKTSSLAQESSRRLSGMFEEVAVTSLPPAAIATTSKSAATVDVTSQPAAAAGATASQPSATGGATTSQPAAATNAATSQPSTGNFKEDPLKYAITTCMPLVTSVERDVLDSRQAVADEQRLIHWRDEVKQIKAKMDSGATIIGVVGTTGAGKSTLVNTLLKERALLPTNGMRACTAAVIQMRHHDLSVYKAAITFLSVQEWKKQVVGLLKDLEVSDENGVPQIELRNYEDSNSKSDHAVAQSKLEAVLGQKTLRHLFNQCNRTLTVDAVLSVQNRVTSYMKQTAPTVIQDHCSKQFANKLQGYVDSTGDSTQLQTWPVVKQATVWHNWPLLRCGTVLVDLPGVADANAARGSIARDYLKRCNVLLIAAPIHRAVDDGVAKDLLGAEFRRQMMMDGQYANIAFCATKSDRLNAQEILKDLKPDLQKYADYAGIDIEAIAHARQVLNQQEARLQQLGQDLKKCTRQFAGPRTKVNNLRKKINLVEGLLEEPRSMFHKLKLHQDDVEDGDEDGDGEEDAAADEADDVVEDVEVMDVVALDDAPEEQWTPSVSRDAQGGAIFPTPKQLQKLPPHQLRGWKAAMWTEHGELLSAAQKARAAVLATEGRVQAQEMQVQKASRSFKRIAALLRNAYSKLRLKEDFRQGMRDMVQTAAGSSASAEAAEALDLPVFTVSAVEASKLELSGSRNDGIFEGLKDTDLAALRDHILQATMRDHIVQARQLSSKLSALLASMAATLYHAGTMGAQARLRMKECFVPASAALKARLASQPAEALASMRKDILTDALMPNISQGNAQAEAGAYATVSGWRREYPWATYKATVRPHRLGEYTSRAKGEISFNGQLIEPMLDRIQMEWDRSFNTAAPAQIKDFSRKACKAVEMMVDGMMVELGEEASKHEALQHMCQQLVPSVKTILADIEEQANLIVSEKQRDLSRELKDFVQDRMTEVYNRCSEESGPGQYNRMNTIMTDSVQRLAPAIFKELTDQAVSDIESLLAEVGKRFKMAAEKVERRVRNDVAALASTKDVDPAVRRAAVQKLLALHEPANRACATLEAPAVPTPALDMSKLDELVTRSDSVNAMEAETLRPQQSSEPATTPAGASSSEPQGMVQDETKPTLCQAPSGLQGAAAAADAAAPPTMDAGQHAGSKRPLTGEDAASSEFGVPTKRVKAEQ</sequence>
<organism evidence="5 6">
    <name type="scientific">Cymbomonas tetramitiformis</name>
    <dbReference type="NCBI Taxonomy" id="36881"/>
    <lineage>
        <taxon>Eukaryota</taxon>
        <taxon>Viridiplantae</taxon>
        <taxon>Chlorophyta</taxon>
        <taxon>Pyramimonadophyceae</taxon>
        <taxon>Pyramimonadales</taxon>
        <taxon>Pyramimonadaceae</taxon>
        <taxon>Cymbomonas</taxon>
    </lineage>
</organism>
<feature type="domain" description="DUF7605" evidence="4">
    <location>
        <begin position="950"/>
        <end position="1128"/>
    </location>
</feature>
<feature type="compositionally biased region" description="Polar residues" evidence="2">
    <location>
        <begin position="1240"/>
        <end position="1259"/>
    </location>
</feature>
<feature type="region of interest" description="Disordered" evidence="2">
    <location>
        <begin position="658"/>
        <end position="682"/>
    </location>
</feature>
<feature type="compositionally biased region" description="Low complexity" evidence="2">
    <location>
        <begin position="211"/>
        <end position="226"/>
    </location>
</feature>
<feature type="region of interest" description="Disordered" evidence="2">
    <location>
        <begin position="211"/>
        <end position="244"/>
    </location>
</feature>
<evidence type="ECO:0000313" key="5">
    <source>
        <dbReference type="EMBL" id="KAK3245140.1"/>
    </source>
</evidence>
<comment type="caution">
    <text evidence="5">The sequence shown here is derived from an EMBL/GenBank/DDBJ whole genome shotgun (WGS) entry which is preliminary data.</text>
</comment>
<dbReference type="InterPro" id="IPR056024">
    <property type="entry name" value="DUF7605"/>
</dbReference>
<protein>
    <submittedName>
        <fullName evidence="5">Uncharacterized protein</fullName>
    </submittedName>
</protein>
<name>A0AAE0EZU6_9CHLO</name>
<feature type="compositionally biased region" description="Polar residues" evidence="2">
    <location>
        <begin position="227"/>
        <end position="243"/>
    </location>
</feature>
<dbReference type="PANTHER" id="PTHR36681">
    <property type="entry name" value="NUCLEAR GTPASE, GERMINAL CENTER-ASSOCIATED, TANDEM DUPLICATE 3"/>
    <property type="match status" value="1"/>
</dbReference>
<feature type="region of interest" description="Disordered" evidence="2">
    <location>
        <begin position="1236"/>
        <end position="1326"/>
    </location>
</feature>
<keyword evidence="6" id="KW-1185">Reference proteome</keyword>
<dbReference type="Pfam" id="PF24564">
    <property type="entry name" value="DUF7605"/>
    <property type="match status" value="1"/>
</dbReference>
<evidence type="ECO:0000313" key="6">
    <source>
        <dbReference type="Proteomes" id="UP001190700"/>
    </source>
</evidence>
<feature type="compositionally biased region" description="Acidic residues" evidence="2">
    <location>
        <begin position="661"/>
        <end position="682"/>
    </location>
</feature>